<dbReference type="SUPFAM" id="SSF88723">
    <property type="entry name" value="PIN domain-like"/>
    <property type="match status" value="1"/>
</dbReference>
<reference evidence="1" key="1">
    <citation type="submission" date="2020-01" db="EMBL/GenBank/DDBJ databases">
        <authorList>
            <person name="Meier V. D."/>
            <person name="Meier V D."/>
        </authorList>
    </citation>
    <scope>NUCLEOTIDE SEQUENCE</scope>
    <source>
        <strain evidence="1">HLG_WM_MAG_06</strain>
    </source>
</reference>
<dbReference type="EMBL" id="CACVAP010000063">
    <property type="protein sequence ID" value="CAA6811751.1"/>
    <property type="molecule type" value="Genomic_DNA"/>
</dbReference>
<accession>A0A6S6SXD6</accession>
<dbReference type="InterPro" id="IPR029060">
    <property type="entry name" value="PIN-like_dom_sf"/>
</dbReference>
<protein>
    <submittedName>
        <fullName evidence="1">Pilus assembly protein</fullName>
    </submittedName>
</protein>
<organism evidence="1">
    <name type="scientific">uncultured Sulfurovum sp</name>
    <dbReference type="NCBI Taxonomy" id="269237"/>
    <lineage>
        <taxon>Bacteria</taxon>
        <taxon>Pseudomonadati</taxon>
        <taxon>Campylobacterota</taxon>
        <taxon>Epsilonproteobacteria</taxon>
        <taxon>Campylobacterales</taxon>
        <taxon>Sulfurovaceae</taxon>
        <taxon>Sulfurovum</taxon>
        <taxon>environmental samples</taxon>
    </lineage>
</organism>
<sequence>MKNITLVDSGPLIALFDKGDKYHQDVLAFFKEYQGQFVTTWAVVTEVTHMLDFNLNVQLDFLKWLELGAVEIYDIKQNDLSEIIPMMTKYTNVPMDLADSTLMFVAHKENIKDIISIDSDFDIYRTLKQGFLNNLLRG</sequence>
<name>A0A6S6SXD6_9BACT</name>
<evidence type="ECO:0000313" key="1">
    <source>
        <dbReference type="EMBL" id="CAA6811751.1"/>
    </source>
</evidence>
<dbReference type="Gene3D" id="3.40.50.1010">
    <property type="entry name" value="5'-nuclease"/>
    <property type="match status" value="1"/>
</dbReference>
<dbReference type="AlphaFoldDB" id="A0A6S6SXD6"/>
<proteinExistence type="predicted"/>
<gene>
    <name evidence="1" type="ORF">HELGO_WM45723</name>
</gene>